<comment type="caution">
    <text evidence="2">The sequence shown here is derived from an EMBL/GenBank/DDBJ whole genome shotgun (WGS) entry which is preliminary data.</text>
</comment>
<name>A0A928Q2M4_9FIRM</name>
<evidence type="ECO:0000313" key="3">
    <source>
        <dbReference type="Proteomes" id="UP000754750"/>
    </source>
</evidence>
<protein>
    <submittedName>
        <fullName evidence="2">Uncharacterized protein</fullName>
    </submittedName>
</protein>
<proteinExistence type="predicted"/>
<accession>A0A928Q2M4</accession>
<evidence type="ECO:0000313" key="2">
    <source>
        <dbReference type="EMBL" id="MBE6833083.1"/>
    </source>
</evidence>
<dbReference type="Proteomes" id="UP000754750">
    <property type="component" value="Unassembled WGS sequence"/>
</dbReference>
<reference evidence="2" key="1">
    <citation type="submission" date="2019-04" db="EMBL/GenBank/DDBJ databases">
        <title>Evolution of Biomass-Degrading Anaerobic Consortia Revealed by Metagenomics.</title>
        <authorList>
            <person name="Peng X."/>
        </authorList>
    </citation>
    <scope>NUCLEOTIDE SEQUENCE</scope>
    <source>
        <strain evidence="2">SIG551</strain>
    </source>
</reference>
<sequence length="90" mass="9275">MARIASISFAITAGSGAEDALVEDAFEEDEGAEAGLETDEERGFEDGISEISTADETGRSETGCDVTNCEGASPTDTAEEGVFAKADFVT</sequence>
<feature type="region of interest" description="Disordered" evidence="1">
    <location>
        <begin position="71"/>
        <end position="90"/>
    </location>
</feature>
<dbReference type="RefSeq" id="WP_020071897.1">
    <property type="nucleotide sequence ID" value="NZ_SVNY01000002.1"/>
</dbReference>
<evidence type="ECO:0000256" key="1">
    <source>
        <dbReference type="SAM" id="MobiDB-lite"/>
    </source>
</evidence>
<dbReference type="EMBL" id="SVNY01000002">
    <property type="protein sequence ID" value="MBE6833083.1"/>
    <property type="molecule type" value="Genomic_DNA"/>
</dbReference>
<gene>
    <name evidence="2" type="ORF">E7512_05790</name>
</gene>
<organism evidence="2 3">
    <name type="scientific">Faecalispora sporosphaeroides</name>
    <dbReference type="NCBI Taxonomy" id="1549"/>
    <lineage>
        <taxon>Bacteria</taxon>
        <taxon>Bacillati</taxon>
        <taxon>Bacillota</taxon>
        <taxon>Clostridia</taxon>
        <taxon>Eubacteriales</taxon>
        <taxon>Oscillospiraceae</taxon>
        <taxon>Faecalispora</taxon>
    </lineage>
</organism>
<dbReference type="AlphaFoldDB" id="A0A928Q2M4"/>